<reference evidence="1" key="1">
    <citation type="submission" date="2018-05" db="EMBL/GenBank/DDBJ databases">
        <title>Draft genome of Mucuna pruriens seed.</title>
        <authorList>
            <person name="Nnadi N.E."/>
            <person name="Vos R."/>
            <person name="Hasami M.H."/>
            <person name="Devisetty U.K."/>
            <person name="Aguiy J.C."/>
        </authorList>
    </citation>
    <scope>NUCLEOTIDE SEQUENCE [LARGE SCALE GENOMIC DNA]</scope>
    <source>
        <strain evidence="1">JCA_2017</strain>
    </source>
</reference>
<comment type="caution">
    <text evidence="1">The sequence shown here is derived from an EMBL/GenBank/DDBJ whole genome shotgun (WGS) entry which is preliminary data.</text>
</comment>
<dbReference type="EMBL" id="QJKJ01000728">
    <property type="protein sequence ID" value="RDY11026.1"/>
    <property type="molecule type" value="Genomic_DNA"/>
</dbReference>
<name>A0A371I7L8_MUCPR</name>
<dbReference type="AlphaFoldDB" id="A0A371I7L8"/>
<evidence type="ECO:0000313" key="1">
    <source>
        <dbReference type="EMBL" id="RDY11026.1"/>
    </source>
</evidence>
<protein>
    <submittedName>
        <fullName evidence="1">Uncharacterized protein</fullName>
    </submittedName>
</protein>
<feature type="non-terminal residue" evidence="1">
    <location>
        <position position="75"/>
    </location>
</feature>
<accession>A0A371I7L8</accession>
<organism evidence="1 2">
    <name type="scientific">Mucuna pruriens</name>
    <name type="common">Velvet bean</name>
    <name type="synonym">Dolichos pruriens</name>
    <dbReference type="NCBI Taxonomy" id="157652"/>
    <lineage>
        <taxon>Eukaryota</taxon>
        <taxon>Viridiplantae</taxon>
        <taxon>Streptophyta</taxon>
        <taxon>Embryophyta</taxon>
        <taxon>Tracheophyta</taxon>
        <taxon>Spermatophyta</taxon>
        <taxon>Magnoliopsida</taxon>
        <taxon>eudicotyledons</taxon>
        <taxon>Gunneridae</taxon>
        <taxon>Pentapetalae</taxon>
        <taxon>rosids</taxon>
        <taxon>fabids</taxon>
        <taxon>Fabales</taxon>
        <taxon>Fabaceae</taxon>
        <taxon>Papilionoideae</taxon>
        <taxon>50 kb inversion clade</taxon>
        <taxon>NPAAA clade</taxon>
        <taxon>indigoferoid/millettioid clade</taxon>
        <taxon>Phaseoleae</taxon>
        <taxon>Mucuna</taxon>
    </lineage>
</organism>
<sequence length="75" mass="8519">MTEGCLTLRDKTKELIQAGHLQKFVKRGADFWIRRSKPRFWQLEEGAVVKNRMDAKEGANFAVGLNAETIIEAQA</sequence>
<proteinExistence type="predicted"/>
<evidence type="ECO:0000313" key="2">
    <source>
        <dbReference type="Proteomes" id="UP000257109"/>
    </source>
</evidence>
<dbReference type="Proteomes" id="UP000257109">
    <property type="component" value="Unassembled WGS sequence"/>
</dbReference>
<keyword evidence="2" id="KW-1185">Reference proteome</keyword>
<gene>
    <name evidence="1" type="ORF">CR513_04375</name>
</gene>